<evidence type="ECO:0000256" key="2">
    <source>
        <dbReference type="ARBA" id="ARBA00022679"/>
    </source>
</evidence>
<dbReference type="InterPro" id="IPR029063">
    <property type="entry name" value="SAM-dependent_MTases_sf"/>
</dbReference>
<dbReference type="PROSITE" id="PS00092">
    <property type="entry name" value="N6_MTASE"/>
    <property type="match status" value="1"/>
</dbReference>
<keyword evidence="3" id="KW-0949">S-adenosyl-L-methionine</keyword>
<feature type="domain" description="Methyltransferase" evidence="5">
    <location>
        <begin position="503"/>
        <end position="625"/>
    </location>
</feature>
<keyword evidence="7" id="KW-1185">Reference proteome</keyword>
<dbReference type="Proteomes" id="UP000245591">
    <property type="component" value="Unassembled WGS sequence"/>
</dbReference>
<dbReference type="PANTHER" id="PTHR18895:SF74">
    <property type="entry name" value="MTRF1L RELEASE FACTOR GLUTAMINE METHYLTRANSFERASE"/>
    <property type="match status" value="1"/>
</dbReference>
<evidence type="ECO:0000313" key="7">
    <source>
        <dbReference type="Proteomes" id="UP000245591"/>
    </source>
</evidence>
<dbReference type="InterPro" id="IPR025714">
    <property type="entry name" value="Methyltranfer_dom"/>
</dbReference>
<comment type="caution">
    <text evidence="6">The sequence shown here is derived from an EMBL/GenBank/DDBJ whole genome shotgun (WGS) entry which is preliminary data.</text>
</comment>
<organism evidence="6 7">
    <name type="scientific">Smittium angustum</name>
    <dbReference type="NCBI Taxonomy" id="133377"/>
    <lineage>
        <taxon>Eukaryota</taxon>
        <taxon>Fungi</taxon>
        <taxon>Fungi incertae sedis</taxon>
        <taxon>Zoopagomycota</taxon>
        <taxon>Kickxellomycotina</taxon>
        <taxon>Harpellomycetes</taxon>
        <taxon>Harpellales</taxon>
        <taxon>Legeriomycetaceae</taxon>
        <taxon>Smittium</taxon>
    </lineage>
</organism>
<keyword evidence="2" id="KW-0808">Transferase</keyword>
<keyword evidence="4" id="KW-0694">RNA-binding</keyword>
<gene>
    <name evidence="6" type="ORF">BB558_005621</name>
</gene>
<sequence length="690" mass="77656">MQSASLIVDKSFAKIKLRTFVLQNFRTQLPSRSDVSQAFKTKNVSVNGELLPENYLLNPDDIVTVKSNEITKIKKLLSSKGVKLVWSSKIVQNTESKIDFPEYNQLLALWKPAGVSINEIQSSAWAFSEIYNNTKFTSNTTDIQKIKEKGLHHSEDPIVMELQPEKKIKLDSDEIPHAKTPNTNHHSMQDFIKNTLLKRARMGINGFTVVNEVGKAAYGLVLVVHGTDFVNLIQKSIDNGDIEFGFVYVCHGDFSNYQKNSEKTVFNDSKDNQSVIDSRTGTDRWVTLTGLDKNCFEYLDFETKKVGDSLVSGKLSLVEARVKRSCVGGLLLRRFMLDINYPIVGCSIFTKPLRNSSDKGLLLSLNKITLKNFCEDQNDLLIEHELPSKFESVMNREQKFFETKMNNIKTEYFENGGSIKNNNEDSNFFDAVDVLNDVPLAYQTNLKEFCGIPFYVTSDTLIPRKSTETLVQAAGECINLIEKQKNSFVNNQRGVSIQKPSCYKVIDLGTGSGAIIVSILHKNKDREIVGVGIDLSQNVLDIARENAIRNGLSNKIEFFCESFEGVGSNTDICQRGPFSLIVSNPPYISPYKAKYLNPSTKNYEPGLALYADDDGYQFYKQIQKSLEQSSTNGNGLTDENSILILEVGKDMINGVREIFGGWNEVGFWRDPQGHPRCIAFSKSKLYKIMQ</sequence>
<dbReference type="NCBIfam" id="TIGR00536">
    <property type="entry name" value="hemK_fam"/>
    <property type="match status" value="1"/>
</dbReference>
<dbReference type="GO" id="GO:0102559">
    <property type="term" value="F:peptide chain release factor N(5)-glutamine methyltransferase activity"/>
    <property type="evidence" value="ECO:0007669"/>
    <property type="project" value="UniProtKB-EC"/>
</dbReference>
<reference evidence="6 7" key="1">
    <citation type="journal article" date="2018" name="MBio">
        <title>Comparative Genomics Reveals the Core Gene Toolbox for the Fungus-Insect Symbiosis.</title>
        <authorList>
            <person name="Wang Y."/>
            <person name="Stata M."/>
            <person name="Wang W."/>
            <person name="Stajich J.E."/>
            <person name="White M.M."/>
            <person name="Moncalvo J.M."/>
        </authorList>
    </citation>
    <scope>NUCLEOTIDE SEQUENCE [LARGE SCALE GENOMIC DNA]</scope>
    <source>
        <strain evidence="6 7">AUS-126-30</strain>
    </source>
</reference>
<dbReference type="InterPro" id="IPR002052">
    <property type="entry name" value="DNA_methylase_N6_adenine_CS"/>
</dbReference>
<protein>
    <recommendedName>
        <fullName evidence="5">Methyltransferase domain-containing protein</fullName>
    </recommendedName>
</protein>
<evidence type="ECO:0000313" key="6">
    <source>
        <dbReference type="EMBL" id="PVZ98385.1"/>
    </source>
</evidence>
<dbReference type="Pfam" id="PF13847">
    <property type="entry name" value="Methyltransf_31"/>
    <property type="match status" value="1"/>
</dbReference>
<name>A0A2U1IZZ8_SMIAN</name>
<dbReference type="InterPro" id="IPR050320">
    <property type="entry name" value="N5-glutamine_MTase"/>
</dbReference>
<evidence type="ECO:0000256" key="4">
    <source>
        <dbReference type="PROSITE-ProRule" id="PRU00182"/>
    </source>
</evidence>
<dbReference type="SUPFAM" id="SSF53335">
    <property type="entry name" value="S-adenosyl-L-methionine-dependent methyltransferases"/>
    <property type="match status" value="1"/>
</dbReference>
<evidence type="ECO:0000259" key="5">
    <source>
        <dbReference type="Pfam" id="PF13847"/>
    </source>
</evidence>
<dbReference type="Gene3D" id="3.40.50.150">
    <property type="entry name" value="Vaccinia Virus protein VP39"/>
    <property type="match status" value="1"/>
</dbReference>
<proteinExistence type="predicted"/>
<dbReference type="GO" id="GO:0003723">
    <property type="term" value="F:RNA binding"/>
    <property type="evidence" value="ECO:0007669"/>
    <property type="project" value="UniProtKB-KW"/>
</dbReference>
<dbReference type="GO" id="GO:0032259">
    <property type="term" value="P:methylation"/>
    <property type="evidence" value="ECO:0007669"/>
    <property type="project" value="UniProtKB-KW"/>
</dbReference>
<dbReference type="PROSITE" id="PS50889">
    <property type="entry name" value="S4"/>
    <property type="match status" value="1"/>
</dbReference>
<evidence type="ECO:0000256" key="1">
    <source>
        <dbReference type="ARBA" id="ARBA00022603"/>
    </source>
</evidence>
<accession>A0A2U1IZZ8</accession>
<dbReference type="CDD" id="cd02440">
    <property type="entry name" value="AdoMet_MTases"/>
    <property type="match status" value="1"/>
</dbReference>
<dbReference type="InterPro" id="IPR004556">
    <property type="entry name" value="HemK-like"/>
</dbReference>
<dbReference type="PANTHER" id="PTHR18895">
    <property type="entry name" value="HEMK METHYLTRANSFERASE"/>
    <property type="match status" value="1"/>
</dbReference>
<keyword evidence="1" id="KW-0489">Methyltransferase</keyword>
<evidence type="ECO:0000256" key="3">
    <source>
        <dbReference type="ARBA" id="ARBA00022691"/>
    </source>
</evidence>
<dbReference type="AlphaFoldDB" id="A0A2U1IZZ8"/>
<dbReference type="EMBL" id="MBFU01000555">
    <property type="protein sequence ID" value="PVZ98385.1"/>
    <property type="molecule type" value="Genomic_DNA"/>
</dbReference>